<evidence type="ECO:0000313" key="2">
    <source>
        <dbReference type="Proteomes" id="UP001597108"/>
    </source>
</evidence>
<accession>A0ABW3IPE6</accession>
<protein>
    <submittedName>
        <fullName evidence="1">Uncharacterized protein</fullName>
    </submittedName>
</protein>
<organism evidence="1 2">
    <name type="scientific">Tropicimonas aquimaris</name>
    <dbReference type="NCBI Taxonomy" id="914152"/>
    <lineage>
        <taxon>Bacteria</taxon>
        <taxon>Pseudomonadati</taxon>
        <taxon>Pseudomonadota</taxon>
        <taxon>Alphaproteobacteria</taxon>
        <taxon>Rhodobacterales</taxon>
        <taxon>Roseobacteraceae</taxon>
        <taxon>Tropicimonas</taxon>
    </lineage>
</organism>
<proteinExistence type="predicted"/>
<sequence length="65" mass="7257">MKYLKQSRGPGSSWVFRMVTPDELVGAQCPWTGKPFGKSIIKGLGNVPQQAVWKRLLTDGYLLGY</sequence>
<keyword evidence="2" id="KW-1185">Reference proteome</keyword>
<dbReference type="EMBL" id="JBHTJT010000009">
    <property type="protein sequence ID" value="MFD0979977.1"/>
    <property type="molecule type" value="Genomic_DNA"/>
</dbReference>
<name>A0ABW3IPE6_9RHOB</name>
<comment type="caution">
    <text evidence="1">The sequence shown here is derived from an EMBL/GenBank/DDBJ whole genome shotgun (WGS) entry which is preliminary data.</text>
</comment>
<evidence type="ECO:0000313" key="1">
    <source>
        <dbReference type="EMBL" id="MFD0979977.1"/>
    </source>
</evidence>
<reference evidence="2" key="1">
    <citation type="journal article" date="2019" name="Int. J. Syst. Evol. Microbiol.">
        <title>The Global Catalogue of Microorganisms (GCM) 10K type strain sequencing project: providing services to taxonomists for standard genome sequencing and annotation.</title>
        <authorList>
            <consortium name="The Broad Institute Genomics Platform"/>
            <consortium name="The Broad Institute Genome Sequencing Center for Infectious Disease"/>
            <person name="Wu L."/>
            <person name="Ma J."/>
        </authorList>
    </citation>
    <scope>NUCLEOTIDE SEQUENCE [LARGE SCALE GENOMIC DNA]</scope>
    <source>
        <strain evidence="2">CCUG 60524</strain>
    </source>
</reference>
<dbReference type="Proteomes" id="UP001597108">
    <property type="component" value="Unassembled WGS sequence"/>
</dbReference>
<gene>
    <name evidence="1" type="ORF">ACFQ2S_09960</name>
</gene>